<dbReference type="EMBL" id="NEXD01000096">
    <property type="protein sequence ID" value="PSN83704.1"/>
    <property type="molecule type" value="Genomic_DNA"/>
</dbReference>
<dbReference type="Gene3D" id="3.30.1050.10">
    <property type="entry name" value="SCP2 sterol-binding domain"/>
    <property type="match status" value="1"/>
</dbReference>
<protein>
    <recommendedName>
        <fullName evidence="1">SCP2 domain-containing protein</fullName>
    </recommendedName>
</protein>
<dbReference type="GO" id="GO:0005829">
    <property type="term" value="C:cytosol"/>
    <property type="evidence" value="ECO:0007669"/>
    <property type="project" value="TreeGrafter"/>
</dbReference>
<gene>
    <name evidence="2" type="ORF">B9Q02_10280</name>
</gene>
<evidence type="ECO:0000313" key="3">
    <source>
        <dbReference type="Proteomes" id="UP000240569"/>
    </source>
</evidence>
<dbReference type="PANTHER" id="PTHR10094:SF25">
    <property type="entry name" value="SCP2 STEROL-BINDING DOMAIN-CONTAINING PROTEIN 1"/>
    <property type="match status" value="1"/>
</dbReference>
<comment type="caution">
    <text evidence="2">The sequence shown here is derived from an EMBL/GenBank/DDBJ whole genome shotgun (WGS) entry which is preliminary data.</text>
</comment>
<reference evidence="2 3" key="1">
    <citation type="submission" date="2017-04" db="EMBL/GenBank/DDBJ databases">
        <title>Novel microbial lineages endemic to geothermal iron-oxide mats fill important gaps in the evolutionary history of Archaea.</title>
        <authorList>
            <person name="Jay Z.J."/>
            <person name="Beam J.P."/>
            <person name="Dlakic M."/>
            <person name="Rusch D.B."/>
            <person name="Kozubal M.A."/>
            <person name="Inskeep W.P."/>
        </authorList>
    </citation>
    <scope>NUCLEOTIDE SEQUENCE [LARGE SCALE GENOMIC DNA]</scope>
    <source>
        <strain evidence="2">BE_D</strain>
    </source>
</reference>
<feature type="domain" description="SCP2" evidence="1">
    <location>
        <begin position="30"/>
        <end position="124"/>
    </location>
</feature>
<proteinExistence type="predicted"/>
<accession>A0A2R6ABB8</accession>
<sequence>MQKLYQKHFMCAMRSCLMEDPATVLEEVIKNALTDPSNKQKIKGLNKTLQFKPSGADPFYLEIANDTATVKKGNAQNAVATIIMSAQDMVDMFRGKLNPISAFMSGRLRVEGNLFEAQSLAALLG</sequence>
<name>A0A2R6ABB8_9ARCH</name>
<evidence type="ECO:0000259" key="1">
    <source>
        <dbReference type="Pfam" id="PF02036"/>
    </source>
</evidence>
<dbReference type="InterPro" id="IPR003033">
    <property type="entry name" value="SCP2_sterol-bd_dom"/>
</dbReference>
<dbReference type="AlphaFoldDB" id="A0A2R6ABB8"/>
<evidence type="ECO:0000313" key="2">
    <source>
        <dbReference type="EMBL" id="PSN83704.1"/>
    </source>
</evidence>
<dbReference type="SUPFAM" id="SSF55718">
    <property type="entry name" value="SCP-like"/>
    <property type="match status" value="1"/>
</dbReference>
<dbReference type="Pfam" id="PF02036">
    <property type="entry name" value="SCP2"/>
    <property type="match status" value="1"/>
</dbReference>
<dbReference type="Proteomes" id="UP000240569">
    <property type="component" value="Unassembled WGS sequence"/>
</dbReference>
<dbReference type="InterPro" id="IPR036527">
    <property type="entry name" value="SCP2_sterol-bd_dom_sf"/>
</dbReference>
<dbReference type="PANTHER" id="PTHR10094">
    <property type="entry name" value="STEROL CARRIER PROTEIN 2 SCP-2 FAMILY PROTEIN"/>
    <property type="match status" value="1"/>
</dbReference>
<organism evidence="2 3">
    <name type="scientific">Candidatus Marsarchaeota G1 archaeon BE_D</name>
    <dbReference type="NCBI Taxonomy" id="1978156"/>
    <lineage>
        <taxon>Archaea</taxon>
        <taxon>Candidatus Marsarchaeota</taxon>
        <taxon>Candidatus Marsarchaeota group 1</taxon>
    </lineage>
</organism>